<organism evidence="1 2">
    <name type="scientific">Planomonospora parontospora</name>
    <dbReference type="NCBI Taxonomy" id="58119"/>
    <lineage>
        <taxon>Bacteria</taxon>
        <taxon>Bacillati</taxon>
        <taxon>Actinomycetota</taxon>
        <taxon>Actinomycetes</taxon>
        <taxon>Streptosporangiales</taxon>
        <taxon>Streptosporangiaceae</taxon>
        <taxon>Planomonospora</taxon>
    </lineage>
</organism>
<protein>
    <submittedName>
        <fullName evidence="1">Uncharacterized protein</fullName>
    </submittedName>
</protein>
<proteinExistence type="predicted"/>
<dbReference type="Proteomes" id="UP000627984">
    <property type="component" value="Unassembled WGS sequence"/>
</dbReference>
<evidence type="ECO:0000313" key="1">
    <source>
        <dbReference type="EMBL" id="GGK94401.1"/>
    </source>
</evidence>
<dbReference type="EMBL" id="BMQD01000029">
    <property type="protein sequence ID" value="GGK94401.1"/>
    <property type="molecule type" value="Genomic_DNA"/>
</dbReference>
<name>A0AA37BMQ6_9ACTN</name>
<comment type="caution">
    <text evidence="1">The sequence shown here is derived from an EMBL/GenBank/DDBJ whole genome shotgun (WGS) entry which is preliminary data.</text>
</comment>
<dbReference type="RefSeq" id="WP_191897990.1">
    <property type="nucleotide sequence ID" value="NZ_BMQD01000029.1"/>
</dbReference>
<reference evidence="1" key="1">
    <citation type="journal article" date="2014" name="Int. J. Syst. Evol. Microbiol.">
        <title>Complete genome sequence of Corynebacterium casei LMG S-19264T (=DSM 44701T), isolated from a smear-ripened cheese.</title>
        <authorList>
            <consortium name="US DOE Joint Genome Institute (JGI-PGF)"/>
            <person name="Walter F."/>
            <person name="Albersmeier A."/>
            <person name="Kalinowski J."/>
            <person name="Ruckert C."/>
        </authorList>
    </citation>
    <scope>NUCLEOTIDE SEQUENCE</scope>
    <source>
        <strain evidence="1">JCM 3093</strain>
    </source>
</reference>
<gene>
    <name evidence="1" type="ORF">GCM10010126_62340</name>
</gene>
<reference evidence="1" key="2">
    <citation type="submission" date="2022-09" db="EMBL/GenBank/DDBJ databases">
        <authorList>
            <person name="Sun Q."/>
            <person name="Ohkuma M."/>
        </authorList>
    </citation>
    <scope>NUCLEOTIDE SEQUENCE</scope>
    <source>
        <strain evidence="1">JCM 3093</strain>
    </source>
</reference>
<dbReference type="AlphaFoldDB" id="A0AA37BMQ6"/>
<accession>A0AA37BMQ6</accession>
<sequence length="80" mass="9027">MSKTPTPDACLHPGRGEQERILGSGTEDYYCRGCREAMPIIPKPERCTLCGSTTGHIRPEPEHGMSWHCPDCDRNWGWVK</sequence>
<evidence type="ECO:0000313" key="2">
    <source>
        <dbReference type="Proteomes" id="UP000627984"/>
    </source>
</evidence>